<dbReference type="AlphaFoldDB" id="A0A1G7UQ93"/>
<dbReference type="PROSITE" id="PS51724">
    <property type="entry name" value="SPOR"/>
    <property type="match status" value="1"/>
</dbReference>
<keyword evidence="4" id="KW-1185">Reference proteome</keyword>
<evidence type="ECO:0000313" key="4">
    <source>
        <dbReference type="Proteomes" id="UP000198641"/>
    </source>
</evidence>
<reference evidence="3 4" key="1">
    <citation type="submission" date="2016-10" db="EMBL/GenBank/DDBJ databases">
        <authorList>
            <person name="de Groot N.N."/>
        </authorList>
    </citation>
    <scope>NUCLEOTIDE SEQUENCE [LARGE SCALE GENOMIC DNA]</scope>
    <source>
        <strain evidence="3 4">BH539</strain>
    </source>
</reference>
<organism evidence="3 4">
    <name type="scientific">Onishia taeanensis</name>
    <dbReference type="NCBI Taxonomy" id="284577"/>
    <lineage>
        <taxon>Bacteria</taxon>
        <taxon>Pseudomonadati</taxon>
        <taxon>Pseudomonadota</taxon>
        <taxon>Gammaproteobacteria</taxon>
        <taxon>Oceanospirillales</taxon>
        <taxon>Halomonadaceae</taxon>
        <taxon>Onishia</taxon>
    </lineage>
</organism>
<feature type="compositionally biased region" description="Basic and acidic residues" evidence="1">
    <location>
        <begin position="62"/>
        <end position="73"/>
    </location>
</feature>
<dbReference type="Proteomes" id="UP000198641">
    <property type="component" value="Unassembled WGS sequence"/>
</dbReference>
<feature type="region of interest" description="Disordered" evidence="1">
    <location>
        <begin position="34"/>
        <end position="181"/>
    </location>
</feature>
<dbReference type="PANTHER" id="PTHR38687">
    <property type="entry name" value="CELL DIVISION PROTEIN DEDD-RELATED"/>
    <property type="match status" value="1"/>
</dbReference>
<evidence type="ECO:0000256" key="1">
    <source>
        <dbReference type="SAM" id="MobiDB-lite"/>
    </source>
</evidence>
<sequence length="243" mass="25221">MKYGMRERISGAIILLALAVIFLPMLFDDPVSRDERPQPMLSIEAPLDVERVDVDDPQPPSRLDETSSDRATDESDSQGSTAAVTAPAQSDATGGSDDAEAPQESAVAPAQPSTDSDSEGSTSVASGESSAAPQAASDPGQADNAGNEQSADPIAELARAAEAKRAASGDWSVQAGSFGEPGNAERLAKKLESQGFSVFSRPRGNDLTAVYVGPYASAEEGERARSELKAKANLQGLVVRMSP</sequence>
<name>A0A1G7UQ93_9GAMM</name>
<feature type="domain" description="SPOR" evidence="2">
    <location>
        <begin position="165"/>
        <end position="241"/>
    </location>
</feature>
<evidence type="ECO:0000313" key="3">
    <source>
        <dbReference type="EMBL" id="SDG49684.1"/>
    </source>
</evidence>
<dbReference type="EMBL" id="FNCI01000016">
    <property type="protein sequence ID" value="SDG49684.1"/>
    <property type="molecule type" value="Genomic_DNA"/>
</dbReference>
<dbReference type="InterPro" id="IPR007730">
    <property type="entry name" value="SPOR-like_dom"/>
</dbReference>
<feature type="compositionally biased region" description="Polar residues" evidence="1">
    <location>
        <begin position="111"/>
        <end position="132"/>
    </location>
</feature>
<dbReference type="GO" id="GO:0032153">
    <property type="term" value="C:cell division site"/>
    <property type="evidence" value="ECO:0007669"/>
    <property type="project" value="TreeGrafter"/>
</dbReference>
<gene>
    <name evidence="3" type="ORF">SAMN05216571_1169</name>
</gene>
<accession>A0A1G7UQ93</accession>
<dbReference type="Gene3D" id="3.30.70.1070">
    <property type="entry name" value="Sporulation related repeat"/>
    <property type="match status" value="1"/>
</dbReference>
<dbReference type="GO" id="GO:0030428">
    <property type="term" value="C:cell septum"/>
    <property type="evidence" value="ECO:0007669"/>
    <property type="project" value="TreeGrafter"/>
</dbReference>
<dbReference type="PANTHER" id="PTHR38687:SF1">
    <property type="entry name" value="CELL DIVISION PROTEIN DEDD"/>
    <property type="match status" value="1"/>
</dbReference>
<protein>
    <submittedName>
        <fullName evidence="3">DedD protein</fullName>
    </submittedName>
</protein>
<proteinExistence type="predicted"/>
<evidence type="ECO:0000259" key="2">
    <source>
        <dbReference type="PROSITE" id="PS51724"/>
    </source>
</evidence>
<feature type="compositionally biased region" description="Polar residues" evidence="1">
    <location>
        <begin position="77"/>
        <end position="93"/>
    </location>
</feature>
<dbReference type="InterPro" id="IPR052521">
    <property type="entry name" value="Cell_div_SPOR-domain"/>
</dbReference>
<dbReference type="GO" id="GO:0042834">
    <property type="term" value="F:peptidoglycan binding"/>
    <property type="evidence" value="ECO:0007669"/>
    <property type="project" value="InterPro"/>
</dbReference>
<dbReference type="STRING" id="284577.SAMN05216571_1169"/>
<dbReference type="InterPro" id="IPR036680">
    <property type="entry name" value="SPOR-like_sf"/>
</dbReference>
<dbReference type="Pfam" id="PF05036">
    <property type="entry name" value="SPOR"/>
    <property type="match status" value="1"/>
</dbReference>
<dbReference type="SUPFAM" id="SSF110997">
    <property type="entry name" value="Sporulation related repeat"/>
    <property type="match status" value="1"/>
</dbReference>
<dbReference type="GO" id="GO:0032506">
    <property type="term" value="P:cytokinetic process"/>
    <property type="evidence" value="ECO:0007669"/>
    <property type="project" value="TreeGrafter"/>
</dbReference>
<dbReference type="OrthoDB" id="7069135at2"/>